<reference evidence="2 3" key="1">
    <citation type="submission" date="2022-11" db="EMBL/GenBank/DDBJ databases">
        <title>Whole genome sequence of Eschrichtius robustus ER-17-0199.</title>
        <authorList>
            <person name="Bruniche-Olsen A."/>
            <person name="Black A.N."/>
            <person name="Fields C.J."/>
            <person name="Walden K."/>
            <person name="Dewoody J.A."/>
        </authorList>
    </citation>
    <scope>NUCLEOTIDE SEQUENCE [LARGE SCALE GENOMIC DNA]</scope>
    <source>
        <strain evidence="2">ER-17-0199</strain>
        <tissue evidence="2">Blubber</tissue>
    </source>
</reference>
<proteinExistence type="predicted"/>
<feature type="compositionally biased region" description="Polar residues" evidence="1">
    <location>
        <begin position="89"/>
        <end position="111"/>
    </location>
</feature>
<name>A0AB34GVG5_ESCRO</name>
<gene>
    <name evidence="2" type="ORF">J1605_009755</name>
</gene>
<comment type="caution">
    <text evidence="2">The sequence shown here is derived from an EMBL/GenBank/DDBJ whole genome shotgun (WGS) entry which is preliminary data.</text>
</comment>
<keyword evidence="3" id="KW-1185">Reference proteome</keyword>
<protein>
    <submittedName>
        <fullName evidence="2">Uncharacterized protein</fullName>
    </submittedName>
</protein>
<sequence length="111" mass="11942">MAIIQVWQRGERVKRRVRDGRDSTGAAGALRPHKHAAAPGRARASVKDILEVSYSCNELLGPAPRHRCDHLLSSILGQPAPETGDSKSPLASTSHGVKRTTPNASLCVQAW</sequence>
<dbReference type="AlphaFoldDB" id="A0AB34GVG5"/>
<feature type="region of interest" description="Disordered" evidence="1">
    <location>
        <begin position="10"/>
        <end position="42"/>
    </location>
</feature>
<feature type="region of interest" description="Disordered" evidence="1">
    <location>
        <begin position="75"/>
        <end position="111"/>
    </location>
</feature>
<accession>A0AB34GVG5</accession>
<evidence type="ECO:0000256" key="1">
    <source>
        <dbReference type="SAM" id="MobiDB-lite"/>
    </source>
</evidence>
<organism evidence="2 3">
    <name type="scientific">Eschrichtius robustus</name>
    <name type="common">California gray whale</name>
    <name type="synonym">Eschrichtius gibbosus</name>
    <dbReference type="NCBI Taxonomy" id="9764"/>
    <lineage>
        <taxon>Eukaryota</taxon>
        <taxon>Metazoa</taxon>
        <taxon>Chordata</taxon>
        <taxon>Craniata</taxon>
        <taxon>Vertebrata</taxon>
        <taxon>Euteleostomi</taxon>
        <taxon>Mammalia</taxon>
        <taxon>Eutheria</taxon>
        <taxon>Laurasiatheria</taxon>
        <taxon>Artiodactyla</taxon>
        <taxon>Whippomorpha</taxon>
        <taxon>Cetacea</taxon>
        <taxon>Mysticeti</taxon>
        <taxon>Eschrichtiidae</taxon>
        <taxon>Eschrichtius</taxon>
    </lineage>
</organism>
<dbReference type="EMBL" id="JAIQCJ010002089">
    <property type="protein sequence ID" value="KAJ8783147.1"/>
    <property type="molecule type" value="Genomic_DNA"/>
</dbReference>
<evidence type="ECO:0000313" key="3">
    <source>
        <dbReference type="Proteomes" id="UP001159641"/>
    </source>
</evidence>
<evidence type="ECO:0000313" key="2">
    <source>
        <dbReference type="EMBL" id="KAJ8783147.1"/>
    </source>
</evidence>
<dbReference type="Proteomes" id="UP001159641">
    <property type="component" value="Unassembled WGS sequence"/>
</dbReference>